<feature type="domain" description="Protein kinase" evidence="7">
    <location>
        <begin position="4"/>
        <end position="275"/>
    </location>
</feature>
<keyword evidence="4" id="KW-0067">ATP-binding</keyword>
<keyword evidence="5" id="KW-0652">Protein synthesis inhibitor</keyword>
<evidence type="ECO:0000256" key="5">
    <source>
        <dbReference type="ARBA" id="ARBA00023193"/>
    </source>
</evidence>
<dbReference type="CDD" id="cd20335">
    <property type="entry name" value="BRcat_RBR"/>
    <property type="match status" value="1"/>
</dbReference>
<evidence type="ECO:0000256" key="3">
    <source>
        <dbReference type="ARBA" id="ARBA00022777"/>
    </source>
</evidence>
<dbReference type="Gene3D" id="1.10.510.10">
    <property type="entry name" value="Transferase(Phosphotransferase) domain 1"/>
    <property type="match status" value="1"/>
</dbReference>
<evidence type="ECO:0000313" key="9">
    <source>
        <dbReference type="Proteomes" id="UP000187209"/>
    </source>
</evidence>
<dbReference type="GO" id="GO:0005524">
    <property type="term" value="F:ATP binding"/>
    <property type="evidence" value="ECO:0007669"/>
    <property type="project" value="UniProtKB-KW"/>
</dbReference>
<organism evidence="8 9">
    <name type="scientific">Stentor coeruleus</name>
    <dbReference type="NCBI Taxonomy" id="5963"/>
    <lineage>
        <taxon>Eukaryota</taxon>
        <taxon>Sar</taxon>
        <taxon>Alveolata</taxon>
        <taxon>Ciliophora</taxon>
        <taxon>Postciliodesmatophora</taxon>
        <taxon>Heterotrichea</taxon>
        <taxon>Heterotrichida</taxon>
        <taxon>Stentoridae</taxon>
        <taxon>Stentor</taxon>
    </lineage>
</organism>
<comment type="similarity">
    <text evidence="6">Belongs to the protein kinase superfamily. Ser/Thr protein kinase family. GCN2 subfamily.</text>
</comment>
<reference evidence="8 9" key="1">
    <citation type="submission" date="2016-11" db="EMBL/GenBank/DDBJ databases">
        <title>The macronuclear genome of Stentor coeruleus: a giant cell with tiny introns.</title>
        <authorList>
            <person name="Slabodnick M."/>
            <person name="Ruby J.G."/>
            <person name="Reiff S.B."/>
            <person name="Swart E.C."/>
            <person name="Gosai S."/>
            <person name="Prabakaran S."/>
            <person name="Witkowska E."/>
            <person name="Larue G.E."/>
            <person name="Fisher S."/>
            <person name="Freeman R.M."/>
            <person name="Gunawardena J."/>
            <person name="Chu W."/>
            <person name="Stover N.A."/>
            <person name="Gregory B.D."/>
            <person name="Nowacki M."/>
            <person name="Derisi J."/>
            <person name="Roy S.W."/>
            <person name="Marshall W.F."/>
            <person name="Sood P."/>
        </authorList>
    </citation>
    <scope>NUCLEOTIDE SEQUENCE [LARGE SCALE GENOMIC DNA]</scope>
    <source>
        <strain evidence="8">WM001</strain>
    </source>
</reference>
<dbReference type="InterPro" id="IPR008271">
    <property type="entry name" value="Ser/Thr_kinase_AS"/>
</dbReference>
<dbReference type="PROSITE" id="PS00108">
    <property type="entry name" value="PROTEIN_KINASE_ST"/>
    <property type="match status" value="1"/>
</dbReference>
<dbReference type="PROSITE" id="PS50011">
    <property type="entry name" value="PROTEIN_KINASE_DOM"/>
    <property type="match status" value="1"/>
</dbReference>
<dbReference type="InterPro" id="IPR050339">
    <property type="entry name" value="CC_SR_Kinase"/>
</dbReference>
<dbReference type="AlphaFoldDB" id="A0A1R2BXI3"/>
<dbReference type="Pfam" id="PF00069">
    <property type="entry name" value="Pkinase"/>
    <property type="match status" value="1"/>
</dbReference>
<dbReference type="CDD" id="cd00180">
    <property type="entry name" value="PKc"/>
    <property type="match status" value="1"/>
</dbReference>
<dbReference type="SMART" id="SM00220">
    <property type="entry name" value="S_TKc"/>
    <property type="match status" value="1"/>
</dbReference>
<dbReference type="PANTHER" id="PTHR11042">
    <property type="entry name" value="EUKARYOTIC TRANSLATION INITIATION FACTOR 2-ALPHA KINASE EIF2-ALPHA KINASE -RELATED"/>
    <property type="match status" value="1"/>
</dbReference>
<comment type="caution">
    <text evidence="8">The sequence shown here is derived from an EMBL/GenBank/DDBJ whole genome shotgun (WGS) entry which is preliminary data.</text>
</comment>
<accession>A0A1R2BXI3</accession>
<dbReference type="EMBL" id="MPUH01000377">
    <property type="protein sequence ID" value="OMJ81520.1"/>
    <property type="molecule type" value="Genomic_DNA"/>
</dbReference>
<dbReference type="Proteomes" id="UP000187209">
    <property type="component" value="Unassembled WGS sequence"/>
</dbReference>
<proteinExistence type="inferred from homology"/>
<keyword evidence="2" id="KW-0547">Nucleotide-binding</keyword>
<dbReference type="GO" id="GO:0005634">
    <property type="term" value="C:nucleus"/>
    <property type="evidence" value="ECO:0007669"/>
    <property type="project" value="TreeGrafter"/>
</dbReference>
<evidence type="ECO:0000259" key="7">
    <source>
        <dbReference type="PROSITE" id="PS50011"/>
    </source>
</evidence>
<keyword evidence="9" id="KW-1185">Reference proteome</keyword>
<gene>
    <name evidence="8" type="ORF">SteCoe_17987</name>
</gene>
<dbReference type="InterPro" id="IPR000719">
    <property type="entry name" value="Prot_kinase_dom"/>
</dbReference>
<dbReference type="SUPFAM" id="SSF56112">
    <property type="entry name" value="Protein kinase-like (PK-like)"/>
    <property type="match status" value="1"/>
</dbReference>
<keyword evidence="3" id="KW-0418">Kinase</keyword>
<dbReference type="InterPro" id="IPR011009">
    <property type="entry name" value="Kinase-like_dom_sf"/>
</dbReference>
<dbReference type="OrthoDB" id="4062651at2759"/>
<evidence type="ECO:0000313" key="8">
    <source>
        <dbReference type="EMBL" id="OMJ81520.1"/>
    </source>
</evidence>
<evidence type="ECO:0000256" key="1">
    <source>
        <dbReference type="ARBA" id="ARBA00022679"/>
    </source>
</evidence>
<keyword evidence="1" id="KW-0808">Transferase</keyword>
<dbReference type="GO" id="GO:0004672">
    <property type="term" value="F:protein kinase activity"/>
    <property type="evidence" value="ECO:0007669"/>
    <property type="project" value="InterPro"/>
</dbReference>
<name>A0A1R2BXI3_9CILI</name>
<evidence type="ECO:0000256" key="4">
    <source>
        <dbReference type="ARBA" id="ARBA00022840"/>
    </source>
</evidence>
<dbReference type="GO" id="GO:0017148">
    <property type="term" value="P:negative regulation of translation"/>
    <property type="evidence" value="ECO:0007669"/>
    <property type="project" value="UniProtKB-KW"/>
</dbReference>
<dbReference type="GO" id="GO:0005737">
    <property type="term" value="C:cytoplasm"/>
    <property type="evidence" value="ECO:0007669"/>
    <property type="project" value="TreeGrafter"/>
</dbReference>
<protein>
    <recommendedName>
        <fullName evidence="7">Protein kinase domain-containing protein</fullName>
    </recommendedName>
</protein>
<evidence type="ECO:0000256" key="2">
    <source>
        <dbReference type="ARBA" id="ARBA00022741"/>
    </source>
</evidence>
<evidence type="ECO:0000256" key="6">
    <source>
        <dbReference type="ARBA" id="ARBA00037982"/>
    </source>
</evidence>
<sequence>MNSFDPDDYISEDCLYKVPDNVEVYKMVHKETGKKLCTKNIYVDSVESANRKQRECYALQRLNHPNIIKMHHWYGVVKGEVSFISIIMDYYEEGDLMKLIRTYEKDRLTFSEPILLDYLKQLVSAYAYMQKEGMAHRDIKPGNILVSNGGAKLIVGDLGSAVVRTIKSGTTLTGTSLYLSPILKRAYYLNLDNINHNTFKSDVFSLGITFLRMSIRNLEEEFSSLETLQDELAKKIRSIPESMPTIKTLLAMMLSVEEDKRPDFLYLENYLNSYLKCDACKKIKIFSEVYDLGQEKLCKSCYEEAWKNIHPKYEYYHCENRSLLHKINDDFTCICNKKYCYFCKDVDHNGYSCAEYNSIMKKNDLAPKGVFKCSCGMIIERTNSHYAICKNKMHKFCLLCGLEWNRSNHKICMMLFTTIIK</sequence>